<dbReference type="NCBIfam" id="NF011990">
    <property type="entry name" value="PRK15446.2-6"/>
    <property type="match status" value="1"/>
</dbReference>
<dbReference type="InterPro" id="IPR032466">
    <property type="entry name" value="Metal_Hydrolase"/>
</dbReference>
<proteinExistence type="predicted"/>
<reference evidence="2" key="1">
    <citation type="submission" date="2016-04" db="EMBL/GenBank/DDBJ databases">
        <authorList>
            <person name="Evans L.H."/>
            <person name="Alamgir A."/>
            <person name="Owens N."/>
            <person name="Weber N.D."/>
            <person name="Virtaneva K."/>
            <person name="Barbian K."/>
            <person name="Babar A."/>
            <person name="Rosenke K."/>
        </authorList>
    </citation>
    <scope>NUCLEOTIDE SEQUENCE</scope>
    <source>
        <strain evidence="2">86</strain>
    </source>
</reference>
<dbReference type="SUPFAM" id="SSF51556">
    <property type="entry name" value="Metallo-dependent hydrolases"/>
    <property type="match status" value="1"/>
</dbReference>
<dbReference type="NCBIfam" id="TIGR02318">
    <property type="entry name" value="phosphono_phnM"/>
    <property type="match status" value="1"/>
</dbReference>
<evidence type="ECO:0000259" key="1">
    <source>
        <dbReference type="Pfam" id="PF07969"/>
    </source>
</evidence>
<dbReference type="Gene3D" id="2.30.40.10">
    <property type="entry name" value="Urease, subunit C, domain 1"/>
    <property type="match status" value="1"/>
</dbReference>
<dbReference type="Pfam" id="PF07969">
    <property type="entry name" value="Amidohydro_3"/>
    <property type="match status" value="1"/>
</dbReference>
<dbReference type="GO" id="GO:0019700">
    <property type="term" value="P:organic phosphonate catabolic process"/>
    <property type="evidence" value="ECO:0007669"/>
    <property type="project" value="InterPro"/>
</dbReference>
<dbReference type="AlphaFoldDB" id="A0A212K6X4"/>
<protein>
    <submittedName>
        <fullName evidence="2">Carbon-phosphorus lyase complex subunit</fullName>
    </submittedName>
</protein>
<dbReference type="InterPro" id="IPR012696">
    <property type="entry name" value="PhnM"/>
</dbReference>
<dbReference type="InterPro" id="IPR011059">
    <property type="entry name" value="Metal-dep_hydrolase_composite"/>
</dbReference>
<dbReference type="CDD" id="cd01306">
    <property type="entry name" value="PhnM"/>
    <property type="match status" value="1"/>
</dbReference>
<dbReference type="Gene3D" id="3.20.20.140">
    <property type="entry name" value="Metal-dependent hydrolases"/>
    <property type="match status" value="1"/>
</dbReference>
<organism evidence="2">
    <name type="scientific">uncultured delta proteobacterium</name>
    <dbReference type="NCBI Taxonomy" id="34034"/>
    <lineage>
        <taxon>Bacteria</taxon>
        <taxon>Deltaproteobacteria</taxon>
        <taxon>environmental samples</taxon>
    </lineage>
</organism>
<gene>
    <name evidence="2" type="primary">phnM</name>
    <name evidence="2" type="ORF">KL86DPRO_30026</name>
</gene>
<dbReference type="GO" id="GO:0016829">
    <property type="term" value="F:lyase activity"/>
    <property type="evidence" value="ECO:0007669"/>
    <property type="project" value="UniProtKB-KW"/>
</dbReference>
<dbReference type="NCBIfam" id="NF011987">
    <property type="entry name" value="PRK15446.2-3"/>
    <property type="match status" value="1"/>
</dbReference>
<dbReference type="InterPro" id="IPR051781">
    <property type="entry name" value="Metallo-dep_Hydrolase"/>
</dbReference>
<dbReference type="InterPro" id="IPR013108">
    <property type="entry name" value="Amidohydro_3"/>
</dbReference>
<dbReference type="PIRSF" id="PIRSF038971">
    <property type="entry name" value="PhnM"/>
    <property type="match status" value="1"/>
</dbReference>
<evidence type="ECO:0000313" key="2">
    <source>
        <dbReference type="EMBL" id="SBW07265.1"/>
    </source>
</evidence>
<accession>A0A212K6X4</accession>
<dbReference type="NCBIfam" id="NF011984">
    <property type="entry name" value="PRK15446.1-5"/>
    <property type="match status" value="1"/>
</dbReference>
<dbReference type="PANTHER" id="PTHR43135">
    <property type="entry name" value="ALPHA-D-RIBOSE 1-METHYLPHOSPHONATE 5-TRIPHOSPHATE DIPHOSPHATASE"/>
    <property type="match status" value="1"/>
</dbReference>
<dbReference type="PANTHER" id="PTHR43135:SF3">
    <property type="entry name" value="ALPHA-D-RIBOSE 1-METHYLPHOSPHONATE 5-TRIPHOSPHATE DIPHOSPHATASE"/>
    <property type="match status" value="1"/>
</dbReference>
<dbReference type="GO" id="GO:0016810">
    <property type="term" value="F:hydrolase activity, acting on carbon-nitrogen (but not peptide) bonds"/>
    <property type="evidence" value="ECO:0007669"/>
    <property type="project" value="InterPro"/>
</dbReference>
<dbReference type="EMBL" id="FLUQ01000003">
    <property type="protein sequence ID" value="SBW07265.1"/>
    <property type="molecule type" value="Genomic_DNA"/>
</dbReference>
<name>A0A212K6X4_9DELT</name>
<feature type="domain" description="Amidohydrolase 3" evidence="1">
    <location>
        <begin position="214"/>
        <end position="380"/>
    </location>
</feature>
<keyword evidence="2" id="KW-0456">Lyase</keyword>
<sequence>MLTHTFHNGHILSDMGEVRALSFEGAHVADHCARHCTGHGAPDSTDLEGDYLIPGLVELHTDNLEKHFVPRTGVSWPVGLSSVVAHDVHMVGSGVTTVFDAVTVGEPGNKHMRQEIFHSSLDALEDAEEAGLLRADHYLHLRCEIAGDDVIDRVEPLLGRKNLKLFSVMDHTPGQRQWRDLEAYKRYCNIQHEPEHLIQERIDGLRALQAKNARGNLLEIIHICRKNGFPLASHDDTTTEHVRENAAQGMRIAEFPTTLEAAREARSLGLSIVMGAPNVVRGGSHSGNVAAVELAREGLLDILSSDYMPASLLHAAFMLPSLAGIPLRDALRTVTLAPARAVGLEDRGELAPGKRADAVRVRLVNGVPMVRAVWREGKQVL</sequence>